<evidence type="ECO:0000256" key="3">
    <source>
        <dbReference type="ARBA" id="ARBA00023125"/>
    </source>
</evidence>
<dbReference type="eggNOG" id="COG0582">
    <property type="taxonomic scope" value="Bacteria"/>
</dbReference>
<keyword evidence="3 5" id="KW-0238">DNA-binding</keyword>
<comment type="similarity">
    <text evidence="1">Belongs to the 'phage' integrase family.</text>
</comment>
<keyword evidence="6" id="KW-0175">Coiled coil</keyword>
<keyword evidence="2" id="KW-0229">DNA integration</keyword>
<dbReference type="Pfam" id="PF14659">
    <property type="entry name" value="Phage_int_SAM_3"/>
    <property type="match status" value="1"/>
</dbReference>
<accession>E4S687</accession>
<dbReference type="PROSITE" id="PS51898">
    <property type="entry name" value="TYR_RECOMBINASE"/>
    <property type="match status" value="1"/>
</dbReference>
<dbReference type="InterPro" id="IPR002104">
    <property type="entry name" value="Integrase_catalytic"/>
</dbReference>
<name>E4S687_CALA7</name>
<reference evidence="9 10" key="2">
    <citation type="journal article" date="2011" name="J. Bacteriol.">
        <title>Complete genome sequences for the anaerobic, extremely thermophilic plant biomass-degrading bacteria Caldicellulosiruptor hydrothermalis, Caldicellulosiruptor kristjanssonii, Caldicellulosiruptor kronotskyensis, Caldicellulosiruptor owensenis, and Caldicellulosiruptor lactoaceticus.</title>
        <authorList>
            <person name="Blumer-Schuette S.E."/>
            <person name="Ozdemir I."/>
            <person name="Mistry D."/>
            <person name="Lucas S."/>
            <person name="Lapidus A."/>
            <person name="Cheng J.F."/>
            <person name="Goodwin L.A."/>
            <person name="Pitluck S."/>
            <person name="Land M.L."/>
            <person name="Hauser L.J."/>
            <person name="Woyke T."/>
            <person name="Mikhailova N."/>
            <person name="Pati A."/>
            <person name="Kyrpides N.C."/>
            <person name="Ivanova N."/>
            <person name="Detter J.C."/>
            <person name="Walston-Davenport K."/>
            <person name="Han S."/>
            <person name="Adams M.W."/>
            <person name="Kelly R.M."/>
        </authorList>
    </citation>
    <scope>NUCLEOTIDE SEQUENCE [LARGE SCALE GENOMIC DNA]</scope>
    <source>
        <strain evidence="10">ATCC 700853 / DSM 12137 / I77R1B</strain>
    </source>
</reference>
<dbReference type="PROSITE" id="PS51900">
    <property type="entry name" value="CB"/>
    <property type="match status" value="1"/>
</dbReference>
<feature type="domain" description="Tyr recombinase" evidence="7">
    <location>
        <begin position="166"/>
        <end position="364"/>
    </location>
</feature>
<dbReference type="AlphaFoldDB" id="E4S687"/>
<dbReference type="HOGENOM" id="CLU_027562_17_1_9"/>
<gene>
    <name evidence="9" type="ordered locus">Calkr_2182</name>
</gene>
<evidence type="ECO:0000313" key="10">
    <source>
        <dbReference type="Proteomes" id="UP000009256"/>
    </source>
</evidence>
<dbReference type="CDD" id="cd01189">
    <property type="entry name" value="INT_ICEBs1_C_like"/>
    <property type="match status" value="1"/>
</dbReference>
<dbReference type="InterPro" id="IPR050090">
    <property type="entry name" value="Tyrosine_recombinase_XerCD"/>
</dbReference>
<protein>
    <submittedName>
        <fullName evidence="9">Integrase family protein</fullName>
    </submittedName>
</protein>
<reference key="1">
    <citation type="submission" date="2010-11" db="EMBL/GenBank/DDBJ databases">
        <title>Complete sequence of chromosome of Caldicellulosiruptor kristjanssonii 177R1B.</title>
        <authorList>
            <consortium name="US DOE Joint Genome Institute"/>
            <person name="Lucas S."/>
            <person name="Copeland A."/>
            <person name="Lapidus A."/>
            <person name="Cheng J.-F."/>
            <person name="Bruce D."/>
            <person name="Goodwin L."/>
            <person name="Pitluck S."/>
            <person name="Davenport K."/>
            <person name="Detter J.C."/>
            <person name="Han C."/>
            <person name="Tapia R."/>
            <person name="Land M."/>
            <person name="Hauser L."/>
            <person name="Jeffries C."/>
            <person name="Kyrpides N."/>
            <person name="Ivanova N."/>
            <person name="Mikhailova N."/>
            <person name="Blumer-Schuette S.E."/>
            <person name="Kelly R.M."/>
            <person name="Woyke T."/>
        </authorList>
    </citation>
    <scope>NUCLEOTIDE SEQUENCE</scope>
    <source>
        <strain>177R1B</strain>
    </source>
</reference>
<dbReference type="Proteomes" id="UP000009256">
    <property type="component" value="Chromosome"/>
</dbReference>
<dbReference type="PANTHER" id="PTHR30349:SF64">
    <property type="entry name" value="PROPHAGE INTEGRASE INTD-RELATED"/>
    <property type="match status" value="1"/>
</dbReference>
<dbReference type="Gene3D" id="1.10.443.10">
    <property type="entry name" value="Intergrase catalytic core"/>
    <property type="match status" value="1"/>
</dbReference>
<evidence type="ECO:0000313" key="9">
    <source>
        <dbReference type="EMBL" id="ADQ41645.1"/>
    </source>
</evidence>
<dbReference type="OrthoDB" id="9785687at2"/>
<evidence type="ECO:0000256" key="5">
    <source>
        <dbReference type="PROSITE-ProRule" id="PRU01248"/>
    </source>
</evidence>
<evidence type="ECO:0000256" key="2">
    <source>
        <dbReference type="ARBA" id="ARBA00022908"/>
    </source>
</evidence>
<dbReference type="InterPro" id="IPR044068">
    <property type="entry name" value="CB"/>
</dbReference>
<dbReference type="KEGG" id="cki:Calkr_2182"/>
<dbReference type="STRING" id="632335.Calkr_2182"/>
<evidence type="ECO:0000256" key="4">
    <source>
        <dbReference type="ARBA" id="ARBA00023172"/>
    </source>
</evidence>
<dbReference type="InterPro" id="IPR011010">
    <property type="entry name" value="DNA_brk_join_enz"/>
</dbReference>
<dbReference type="GO" id="GO:0006310">
    <property type="term" value="P:DNA recombination"/>
    <property type="evidence" value="ECO:0007669"/>
    <property type="project" value="UniProtKB-KW"/>
</dbReference>
<dbReference type="Pfam" id="PF00589">
    <property type="entry name" value="Phage_integrase"/>
    <property type="match status" value="1"/>
</dbReference>
<dbReference type="EMBL" id="CP002326">
    <property type="protein sequence ID" value="ADQ41645.1"/>
    <property type="molecule type" value="Genomic_DNA"/>
</dbReference>
<evidence type="ECO:0000256" key="1">
    <source>
        <dbReference type="ARBA" id="ARBA00008857"/>
    </source>
</evidence>
<dbReference type="InterPro" id="IPR010998">
    <property type="entry name" value="Integrase_recombinase_N"/>
</dbReference>
<evidence type="ECO:0000259" key="8">
    <source>
        <dbReference type="PROSITE" id="PS51900"/>
    </source>
</evidence>
<dbReference type="GO" id="GO:0003677">
    <property type="term" value="F:DNA binding"/>
    <property type="evidence" value="ECO:0007669"/>
    <property type="project" value="UniProtKB-UniRule"/>
</dbReference>
<dbReference type="GO" id="GO:0015074">
    <property type="term" value="P:DNA integration"/>
    <property type="evidence" value="ECO:0007669"/>
    <property type="project" value="UniProtKB-KW"/>
</dbReference>
<sequence>MRGHIAKKGKKYYIVVDIGVVNGKRKQKWLGGFDTKAEAEEALPGILNIIYQNKNKLLERKTFGELLDLWLNTVAKNRVSLSTFQSYSSSIALHIKPFLGDYELSKLTPMDLQKYYQHIMTEKGLSSTLALYHHRIIHQALDYAVKMDMLEKNPADYVDPPKKRNYQPSIWDEETIKKTLEIFKETNIRIPVLLAVYTGMRIGEITALKWDDVNLEQGYITVSKTLMKINGQTYIKEKAENKNSYRIVAISNQVVEELKEWKAKQEKLKKELKELYHDEGFVCTFEDGRVQDPKYITKVFQKTIEKHGLPKIRFHDLRHTHASLLLKHGVDPKHISDRLGHSTVTTTLNIYSHVFDEKRRKVAEAFEDILKDQQ</sequence>
<dbReference type="SUPFAM" id="SSF56349">
    <property type="entry name" value="DNA breaking-rejoining enzymes"/>
    <property type="match status" value="1"/>
</dbReference>
<feature type="coiled-coil region" evidence="6">
    <location>
        <begin position="251"/>
        <end position="278"/>
    </location>
</feature>
<dbReference type="Gene3D" id="1.10.150.130">
    <property type="match status" value="1"/>
</dbReference>
<dbReference type="PANTHER" id="PTHR30349">
    <property type="entry name" value="PHAGE INTEGRASE-RELATED"/>
    <property type="match status" value="1"/>
</dbReference>
<dbReference type="InterPro" id="IPR028259">
    <property type="entry name" value="AP2-like_int_N"/>
</dbReference>
<feature type="domain" description="Core-binding (CB)" evidence="8">
    <location>
        <begin position="61"/>
        <end position="145"/>
    </location>
</feature>
<keyword evidence="10" id="KW-1185">Reference proteome</keyword>
<evidence type="ECO:0000259" key="7">
    <source>
        <dbReference type="PROSITE" id="PS51898"/>
    </source>
</evidence>
<dbReference type="InterPro" id="IPR004107">
    <property type="entry name" value="Integrase_SAM-like_N"/>
</dbReference>
<dbReference type="InterPro" id="IPR013762">
    <property type="entry name" value="Integrase-like_cat_sf"/>
</dbReference>
<dbReference type="RefSeq" id="WP_013433366.1">
    <property type="nucleotide sequence ID" value="NC_014721.1"/>
</dbReference>
<dbReference type="Pfam" id="PF14657">
    <property type="entry name" value="Arm-DNA-bind_4"/>
    <property type="match status" value="1"/>
</dbReference>
<proteinExistence type="inferred from homology"/>
<evidence type="ECO:0000256" key="6">
    <source>
        <dbReference type="SAM" id="Coils"/>
    </source>
</evidence>
<keyword evidence="4" id="KW-0233">DNA recombination</keyword>
<organism evidence="9 10">
    <name type="scientific">Caldicellulosiruptor acetigenus (strain ATCC 700853 / DSM 12137 / I77R1B)</name>
    <name type="common">Caldicellulosiruptor kristjanssonii</name>
    <dbReference type="NCBI Taxonomy" id="632335"/>
    <lineage>
        <taxon>Bacteria</taxon>
        <taxon>Bacillati</taxon>
        <taxon>Bacillota</taxon>
        <taxon>Bacillota incertae sedis</taxon>
        <taxon>Caldicellulosiruptorales</taxon>
        <taxon>Caldicellulosiruptoraceae</taxon>
        <taxon>Caldicellulosiruptor</taxon>
    </lineage>
</organism>